<keyword evidence="3" id="KW-1003">Cell membrane</keyword>
<dbReference type="InterPro" id="IPR001851">
    <property type="entry name" value="ABC_transp_permease"/>
</dbReference>
<dbReference type="PANTHER" id="PTHR32196">
    <property type="entry name" value="ABC TRANSPORTER PERMEASE PROTEIN YPHD-RELATED-RELATED"/>
    <property type="match status" value="1"/>
</dbReference>
<gene>
    <name evidence="9" type="primary">rbsC_1</name>
    <name evidence="9" type="ORF">Mal52_19600</name>
</gene>
<evidence type="ECO:0000313" key="10">
    <source>
        <dbReference type="Proteomes" id="UP000319383"/>
    </source>
</evidence>
<keyword evidence="10" id="KW-1185">Reference proteome</keyword>
<evidence type="ECO:0000256" key="7">
    <source>
        <dbReference type="ARBA" id="ARBA00023136"/>
    </source>
</evidence>
<feature type="transmembrane region" description="Helical" evidence="8">
    <location>
        <begin position="128"/>
        <end position="146"/>
    </location>
</feature>
<sequence length="333" mass="35532">MTPSTRVMRRFTSWHLLVLPLLFVAELAVFAPISGVQFDSAEAFGRSSRYYATDLITHAAPLIVLVVGMTAVLMTGGIDLSIGSMVALIAAMMATFDPGASFWWTAVPLGLLCGLGLGWFNGFLIARLDVPPIIATLGTLFLFRGLCEVRLGDQEFGTFYDVPGYAWFGGLSGSLLLITLVVALGGGWFFHSRLRRELLMLGGNRVAARYAGIPVFRRTTQVYTAMGGLAFVAAVCFTARNGSVSATSFSGLELQVIVAVVLGGTRVEGGNGSIIGSVIGVLMITVLDEGLRSAEMFHADALPFKIQHLKYVLMGALLVIGVWINRPADNSSG</sequence>
<dbReference type="PANTHER" id="PTHR32196:SF21">
    <property type="entry name" value="ABC TRANSPORTER PERMEASE PROTEIN YPHD-RELATED"/>
    <property type="match status" value="1"/>
</dbReference>
<proteinExistence type="predicted"/>
<keyword evidence="5 8" id="KW-0812">Transmembrane</keyword>
<feature type="transmembrane region" description="Helical" evidence="8">
    <location>
        <begin position="222"/>
        <end position="240"/>
    </location>
</feature>
<dbReference type="Pfam" id="PF02653">
    <property type="entry name" value="BPD_transp_2"/>
    <property type="match status" value="1"/>
</dbReference>
<feature type="transmembrane region" description="Helical" evidence="8">
    <location>
        <begin position="80"/>
        <end position="96"/>
    </location>
</feature>
<comment type="subcellular location">
    <subcellularLocation>
        <location evidence="1">Cell membrane</location>
        <topology evidence="1">Multi-pass membrane protein</topology>
    </subcellularLocation>
</comment>
<keyword evidence="7 8" id="KW-0472">Membrane</keyword>
<evidence type="ECO:0000256" key="6">
    <source>
        <dbReference type="ARBA" id="ARBA00022989"/>
    </source>
</evidence>
<evidence type="ECO:0000313" key="9">
    <source>
        <dbReference type="EMBL" id="QDU43484.1"/>
    </source>
</evidence>
<protein>
    <submittedName>
        <fullName evidence="9">Ribose transport system permease protein RbsC</fullName>
    </submittedName>
</protein>
<evidence type="ECO:0000256" key="1">
    <source>
        <dbReference type="ARBA" id="ARBA00004651"/>
    </source>
</evidence>
<name>A0A517ZLY9_9PLAN</name>
<keyword evidence="6 8" id="KW-1133">Transmembrane helix</keyword>
<dbReference type="GO" id="GO:0005886">
    <property type="term" value="C:plasma membrane"/>
    <property type="evidence" value="ECO:0007669"/>
    <property type="project" value="UniProtKB-SubCell"/>
</dbReference>
<feature type="transmembrane region" description="Helical" evidence="8">
    <location>
        <begin position="166"/>
        <end position="190"/>
    </location>
</feature>
<feature type="transmembrane region" description="Helical" evidence="8">
    <location>
        <begin position="308"/>
        <end position="324"/>
    </location>
</feature>
<keyword evidence="2" id="KW-0813">Transport</keyword>
<dbReference type="AlphaFoldDB" id="A0A517ZLY9"/>
<dbReference type="Proteomes" id="UP000319383">
    <property type="component" value="Chromosome"/>
</dbReference>
<dbReference type="CDD" id="cd06579">
    <property type="entry name" value="TM_PBP1_transp_AraH_like"/>
    <property type="match status" value="1"/>
</dbReference>
<feature type="transmembrane region" description="Helical" evidence="8">
    <location>
        <begin position="12"/>
        <end position="35"/>
    </location>
</feature>
<evidence type="ECO:0000256" key="8">
    <source>
        <dbReference type="SAM" id="Phobius"/>
    </source>
</evidence>
<dbReference type="GO" id="GO:0022857">
    <property type="term" value="F:transmembrane transporter activity"/>
    <property type="evidence" value="ECO:0007669"/>
    <property type="project" value="InterPro"/>
</dbReference>
<evidence type="ECO:0000256" key="2">
    <source>
        <dbReference type="ARBA" id="ARBA00022448"/>
    </source>
</evidence>
<evidence type="ECO:0000256" key="3">
    <source>
        <dbReference type="ARBA" id="ARBA00022475"/>
    </source>
</evidence>
<evidence type="ECO:0000256" key="4">
    <source>
        <dbReference type="ARBA" id="ARBA00022519"/>
    </source>
</evidence>
<accession>A0A517ZLY9</accession>
<dbReference type="KEGG" id="sdyn:Mal52_19600"/>
<dbReference type="EMBL" id="CP036276">
    <property type="protein sequence ID" value="QDU43484.1"/>
    <property type="molecule type" value="Genomic_DNA"/>
</dbReference>
<reference evidence="9 10" key="1">
    <citation type="submission" date="2019-02" db="EMBL/GenBank/DDBJ databases">
        <title>Deep-cultivation of Planctomycetes and their phenomic and genomic characterization uncovers novel biology.</title>
        <authorList>
            <person name="Wiegand S."/>
            <person name="Jogler M."/>
            <person name="Boedeker C."/>
            <person name="Pinto D."/>
            <person name="Vollmers J."/>
            <person name="Rivas-Marin E."/>
            <person name="Kohn T."/>
            <person name="Peeters S.H."/>
            <person name="Heuer A."/>
            <person name="Rast P."/>
            <person name="Oberbeckmann S."/>
            <person name="Bunk B."/>
            <person name="Jeske O."/>
            <person name="Meyerdierks A."/>
            <person name="Storesund J.E."/>
            <person name="Kallscheuer N."/>
            <person name="Luecker S."/>
            <person name="Lage O.M."/>
            <person name="Pohl T."/>
            <person name="Merkel B.J."/>
            <person name="Hornburger P."/>
            <person name="Mueller R.-W."/>
            <person name="Bruemmer F."/>
            <person name="Labrenz M."/>
            <person name="Spormann A.M."/>
            <person name="Op den Camp H."/>
            <person name="Overmann J."/>
            <person name="Amann R."/>
            <person name="Jetten M.S.M."/>
            <person name="Mascher T."/>
            <person name="Medema M.H."/>
            <person name="Devos D.P."/>
            <person name="Kaster A.-K."/>
            <person name="Ovreas L."/>
            <person name="Rohde M."/>
            <person name="Galperin M.Y."/>
            <person name="Jogler C."/>
        </authorList>
    </citation>
    <scope>NUCLEOTIDE SEQUENCE [LARGE SCALE GENOMIC DNA]</scope>
    <source>
        <strain evidence="9 10">Mal52</strain>
    </source>
</reference>
<dbReference type="RefSeq" id="WP_145375585.1">
    <property type="nucleotide sequence ID" value="NZ_CP036276.1"/>
</dbReference>
<feature type="transmembrane region" description="Helical" evidence="8">
    <location>
        <begin position="102"/>
        <end position="121"/>
    </location>
</feature>
<feature type="transmembrane region" description="Helical" evidence="8">
    <location>
        <begin position="55"/>
        <end position="73"/>
    </location>
</feature>
<evidence type="ECO:0000256" key="5">
    <source>
        <dbReference type="ARBA" id="ARBA00022692"/>
    </source>
</evidence>
<keyword evidence="4" id="KW-0997">Cell inner membrane</keyword>
<organism evidence="9 10">
    <name type="scientific">Symmachiella dynata</name>
    <dbReference type="NCBI Taxonomy" id="2527995"/>
    <lineage>
        <taxon>Bacteria</taxon>
        <taxon>Pseudomonadati</taxon>
        <taxon>Planctomycetota</taxon>
        <taxon>Planctomycetia</taxon>
        <taxon>Planctomycetales</taxon>
        <taxon>Planctomycetaceae</taxon>
        <taxon>Symmachiella</taxon>
    </lineage>
</organism>